<organism evidence="1 2">
    <name type="scientific">Streptomyces himalayensis subsp. himalayensis</name>
    <dbReference type="NCBI Taxonomy" id="2756131"/>
    <lineage>
        <taxon>Bacteria</taxon>
        <taxon>Bacillati</taxon>
        <taxon>Actinomycetota</taxon>
        <taxon>Actinomycetes</taxon>
        <taxon>Kitasatosporales</taxon>
        <taxon>Streptomycetaceae</taxon>
        <taxon>Streptomyces</taxon>
        <taxon>Streptomyces himalayensis</taxon>
    </lineage>
</organism>
<gene>
    <name evidence="1" type="ORF">H1D24_23120</name>
</gene>
<evidence type="ECO:0000313" key="1">
    <source>
        <dbReference type="EMBL" id="MBA2948634.1"/>
    </source>
</evidence>
<sequence length="48" mass="5077">MARFAPPLADAGDERRLLLDGTFIRTRRCAALATADNGDPLCTPSSTA</sequence>
<reference evidence="1 2" key="1">
    <citation type="submission" date="2020-07" db="EMBL/GenBank/DDBJ databases">
        <title>Streptomyces isolated from Indian soil.</title>
        <authorList>
            <person name="Mandal S."/>
            <person name="Maiti P.K."/>
        </authorList>
    </citation>
    <scope>NUCLEOTIDE SEQUENCE [LARGE SCALE GENOMIC DNA]</scope>
    <source>
        <strain evidence="1 2">PSKA28</strain>
    </source>
</reference>
<dbReference type="Proteomes" id="UP000545761">
    <property type="component" value="Unassembled WGS sequence"/>
</dbReference>
<proteinExistence type="predicted"/>
<evidence type="ECO:0000313" key="2">
    <source>
        <dbReference type="Proteomes" id="UP000545761"/>
    </source>
</evidence>
<dbReference type="RefSeq" id="WP_181659569.1">
    <property type="nucleotide sequence ID" value="NZ_JACEHE010000014.1"/>
</dbReference>
<dbReference type="EMBL" id="JACEHE010000014">
    <property type="protein sequence ID" value="MBA2948634.1"/>
    <property type="molecule type" value="Genomic_DNA"/>
</dbReference>
<comment type="caution">
    <text evidence="1">The sequence shown here is derived from an EMBL/GenBank/DDBJ whole genome shotgun (WGS) entry which is preliminary data.</text>
</comment>
<accession>A0A7W0IAZ8</accession>
<dbReference type="AlphaFoldDB" id="A0A7W0IAZ8"/>
<protein>
    <submittedName>
        <fullName evidence="1">Uncharacterized protein</fullName>
    </submittedName>
</protein>
<name>A0A7W0IAZ8_9ACTN</name>